<keyword evidence="5" id="KW-1185">Reference proteome</keyword>
<feature type="compositionally biased region" description="Low complexity" evidence="2">
    <location>
        <begin position="74"/>
        <end position="83"/>
    </location>
</feature>
<accession>A0AAV5QYQ0</accession>
<feature type="compositionally biased region" description="Low complexity" evidence="2">
    <location>
        <begin position="91"/>
        <end position="101"/>
    </location>
</feature>
<feature type="region of interest" description="Disordered" evidence="2">
    <location>
        <begin position="1142"/>
        <end position="1250"/>
    </location>
</feature>
<proteinExistence type="predicted"/>
<dbReference type="PANTHER" id="PTHR11199">
    <property type="entry name" value="STROMAL ANTIGEN"/>
    <property type="match status" value="1"/>
</dbReference>
<evidence type="ECO:0000259" key="3">
    <source>
        <dbReference type="PROSITE" id="PS51425"/>
    </source>
</evidence>
<dbReference type="GO" id="GO:0003682">
    <property type="term" value="F:chromatin binding"/>
    <property type="evidence" value="ECO:0007669"/>
    <property type="project" value="TreeGrafter"/>
</dbReference>
<feature type="compositionally biased region" description="Low complexity" evidence="2">
    <location>
        <begin position="1236"/>
        <end position="1250"/>
    </location>
</feature>
<dbReference type="GO" id="GO:0000785">
    <property type="term" value="C:chromatin"/>
    <property type="evidence" value="ECO:0007669"/>
    <property type="project" value="TreeGrafter"/>
</dbReference>
<dbReference type="Pfam" id="PF21581">
    <property type="entry name" value="SCD"/>
    <property type="match status" value="1"/>
</dbReference>
<protein>
    <submittedName>
        <fullName evidence="4">Irr1 protein</fullName>
    </submittedName>
</protein>
<sequence>MVSARRKRHTVSYDDSTELSQVENSSKRRRVIIDDDGDDDIDEEMEIEDFLDDSSDNDESYKSQTKSKSRSKSSLKSSSNSKSKTSKRSNKSSSNRLNNKSTTIASNIDEIDDYKENPIFQSLSNGDLTSSQLAQSWFDDFITNDLNIKFDALKDLLNFILRSAGCIVQLSRHDVTNSETAKETVSEIQTSFARQKYHEFPMLYAPVNKGKKTNIDWKEFPINALSFISSIILIASESGILYEEDNELIELLLEWIGSMSTSNIRALRYVSTIFGLNIQSVLCKLSVNISKFIDKFLRQLKKENDSLQLLIDNSKKKKVSLQTKRQIDAIDDRIKLINNNVEMYKKQKKIVDNYINDFFNTLFAHRYRDVASEIRIKCVTYLGEWMDDYPEMFSESFYLRYLGWLLTDQDSNIRAEVFKVLIKIYKKRVTVSSLSQFTSYFKNKLIEIVIYETDFGTRLNCLQLLNEIIDKGYLNDDDIIQITSLIFIDNEDIIYPFQGSKLNPGKLLKEISKFLTKVETNMTTEFLEQKSIELEKINEVLSFDSKDFIKFKFLLQILSDSYEYYNSTYCKDKIKYNIENCKIKKFTKIFQSIYSLKRYNENNESFELILNYINFDFSAISKDIITEDLRESLELDSNYQYFLLNLINASSKIYCEGSNNEYHKTLFPYIKGSKNVINLKDSTYYVSKLLIELFKITNYFHYDIDKISVLIEITCNILNNMSSLNMNELNIKGLKDTIEQFYRFFPVINFPLTPQKINFNSDYFNSITYQYIQLFQKVNNIELDLNGPIDLLFSETSMSLDTKIEENDSKIIESINRLYILQFSISTQLVSRIYKKLSTILNNYSKSLYFQISKDSTYINEADSYNISTPISQSELFSFLQISTTYITNSLYNFYTNKSKNELSDLISVKNTISCINTIQQSLSLLIDTQLLNSLTIDQLHIICTSFIENAFTISAFKAEYSSLTNNQQLEDEFDETMMTLRSYILPTIQTNIIKLYCIREFQYAELINIENKLEREADEDVNFTKYSVSNDEDIDEEDKGKKIRLYETYLCEIASKLVLSCKLNLIIDSKDADKITNRIQLNSKWLKNKNTGNNENKNIGEMYSRVMAGVGILTALDDVNNENGKTKQSKITNVKISKKRKLIDEESEDDSEHGEDENDPIENSDDEQDERDNENEDENEDEDDEIEDEEEVVEKERGSSEELRDENDENMEFSDIDDDSVLLPQYKNKRTNTTSSEISSLASSFPFTQ</sequence>
<reference evidence="4 5" key="1">
    <citation type="journal article" date="2023" name="Elife">
        <title>Identification of key yeast species and microbe-microbe interactions impacting larval growth of Drosophila in the wild.</title>
        <authorList>
            <person name="Mure A."/>
            <person name="Sugiura Y."/>
            <person name="Maeda R."/>
            <person name="Honda K."/>
            <person name="Sakurai N."/>
            <person name="Takahashi Y."/>
            <person name="Watada M."/>
            <person name="Katoh T."/>
            <person name="Gotoh A."/>
            <person name="Gotoh Y."/>
            <person name="Taniguchi I."/>
            <person name="Nakamura K."/>
            <person name="Hayashi T."/>
            <person name="Katayama T."/>
            <person name="Uemura T."/>
            <person name="Hattori Y."/>
        </authorList>
    </citation>
    <scope>NUCLEOTIDE SEQUENCE [LARGE SCALE GENOMIC DNA]</scope>
    <source>
        <strain evidence="4 5">PK-24</strain>
    </source>
</reference>
<feature type="region of interest" description="Disordered" evidence="2">
    <location>
        <begin position="1"/>
        <end position="101"/>
    </location>
</feature>
<dbReference type="Proteomes" id="UP001378960">
    <property type="component" value="Unassembled WGS sequence"/>
</dbReference>
<keyword evidence="1" id="KW-0175">Coiled coil</keyword>
<dbReference type="InterPro" id="IPR016024">
    <property type="entry name" value="ARM-type_fold"/>
</dbReference>
<dbReference type="GO" id="GO:0005634">
    <property type="term" value="C:nucleus"/>
    <property type="evidence" value="ECO:0007669"/>
    <property type="project" value="TreeGrafter"/>
</dbReference>
<gene>
    <name evidence="4" type="ORF">DAPK24_009090</name>
</gene>
<dbReference type="InterPro" id="IPR013721">
    <property type="entry name" value="STAG"/>
</dbReference>
<evidence type="ECO:0000313" key="5">
    <source>
        <dbReference type="Proteomes" id="UP001378960"/>
    </source>
</evidence>
<dbReference type="AlphaFoldDB" id="A0AAV5QYQ0"/>
<dbReference type="GO" id="GO:0008278">
    <property type="term" value="C:cohesin complex"/>
    <property type="evidence" value="ECO:0007669"/>
    <property type="project" value="TreeGrafter"/>
</dbReference>
<dbReference type="PANTHER" id="PTHR11199:SF0">
    <property type="entry name" value="LD34181P-RELATED"/>
    <property type="match status" value="1"/>
</dbReference>
<feature type="compositionally biased region" description="Acidic residues" evidence="2">
    <location>
        <begin position="1146"/>
        <end position="1194"/>
    </location>
</feature>
<evidence type="ECO:0000256" key="2">
    <source>
        <dbReference type="SAM" id="MobiDB-lite"/>
    </source>
</evidence>
<dbReference type="PROSITE" id="PS51425">
    <property type="entry name" value="SCD"/>
    <property type="match status" value="1"/>
</dbReference>
<feature type="compositionally biased region" description="Basic residues" evidence="2">
    <location>
        <begin position="1"/>
        <end position="10"/>
    </location>
</feature>
<feature type="compositionally biased region" description="Acidic residues" evidence="2">
    <location>
        <begin position="34"/>
        <end position="58"/>
    </location>
</feature>
<evidence type="ECO:0000256" key="1">
    <source>
        <dbReference type="SAM" id="Coils"/>
    </source>
</evidence>
<dbReference type="EMBL" id="BTGB01000001">
    <property type="protein sequence ID" value="GMM44334.1"/>
    <property type="molecule type" value="Genomic_DNA"/>
</dbReference>
<name>A0AAV5QYQ0_PICKL</name>
<feature type="domain" description="SCD" evidence="3">
    <location>
        <begin position="363"/>
        <end position="448"/>
    </location>
</feature>
<dbReference type="Pfam" id="PF08514">
    <property type="entry name" value="STAG"/>
    <property type="match status" value="1"/>
</dbReference>
<dbReference type="SUPFAM" id="SSF48371">
    <property type="entry name" value="ARM repeat"/>
    <property type="match status" value="1"/>
</dbReference>
<feature type="compositionally biased region" description="Acidic residues" evidence="2">
    <location>
        <begin position="1204"/>
        <end position="1221"/>
    </location>
</feature>
<organism evidence="4 5">
    <name type="scientific">Pichia kluyveri</name>
    <name type="common">Yeast</name>
    <dbReference type="NCBI Taxonomy" id="36015"/>
    <lineage>
        <taxon>Eukaryota</taxon>
        <taxon>Fungi</taxon>
        <taxon>Dikarya</taxon>
        <taxon>Ascomycota</taxon>
        <taxon>Saccharomycotina</taxon>
        <taxon>Pichiomycetes</taxon>
        <taxon>Pichiales</taxon>
        <taxon>Pichiaceae</taxon>
        <taxon>Pichia</taxon>
    </lineage>
</organism>
<dbReference type="InterPro" id="IPR039662">
    <property type="entry name" value="Cohesin_Scc3/SA"/>
</dbReference>
<feature type="coiled-coil region" evidence="1">
    <location>
        <begin position="297"/>
        <end position="347"/>
    </location>
</feature>
<comment type="caution">
    <text evidence="4">The sequence shown here is derived from an EMBL/GenBank/DDBJ whole genome shotgun (WGS) entry which is preliminary data.</text>
</comment>
<dbReference type="InterPro" id="IPR020839">
    <property type="entry name" value="SCD"/>
</dbReference>
<evidence type="ECO:0000313" key="4">
    <source>
        <dbReference type="EMBL" id="GMM44334.1"/>
    </source>
</evidence>
<dbReference type="GO" id="GO:0007062">
    <property type="term" value="P:sister chromatid cohesion"/>
    <property type="evidence" value="ECO:0007669"/>
    <property type="project" value="UniProtKB-ARBA"/>
</dbReference>